<dbReference type="EMBL" id="VLNR01000056">
    <property type="protein sequence ID" value="TSE05676.1"/>
    <property type="molecule type" value="Genomic_DNA"/>
</dbReference>
<dbReference type="Proteomes" id="UP000318833">
    <property type="component" value="Unassembled WGS sequence"/>
</dbReference>
<dbReference type="AlphaFoldDB" id="A0A554VEZ4"/>
<comment type="caution">
    <text evidence="1">The sequence shown here is derived from an EMBL/GenBank/DDBJ whole genome shotgun (WGS) entry which is preliminary data.</text>
</comment>
<dbReference type="OrthoDB" id="1151181at2"/>
<dbReference type="RefSeq" id="WP_143917912.1">
    <property type="nucleotide sequence ID" value="NZ_CANMIK010000054.1"/>
</dbReference>
<sequence>MGAVEEVFSQIIEAKGKQNEKMIVTLGTVTQVRELDCDVSREELPELLGVRYHSIIGNIDQYMRITPKQGSKVLCAIIENDISEAVIIAYSEIDSVQIKIQGAEFEVKQGKFTIKNEAVNLKDIISNGFDTLINAIITTPSGPGDFSPADKTKFEELKSKTTQLFI</sequence>
<name>A0A554VEZ4_9FLAO</name>
<proteinExistence type="predicted"/>
<evidence type="ECO:0000313" key="2">
    <source>
        <dbReference type="Proteomes" id="UP000318833"/>
    </source>
</evidence>
<organism evidence="1 2">
    <name type="scientific">Aquimarina algiphila</name>
    <dbReference type="NCBI Taxonomy" id="2047982"/>
    <lineage>
        <taxon>Bacteria</taxon>
        <taxon>Pseudomonadati</taxon>
        <taxon>Bacteroidota</taxon>
        <taxon>Flavobacteriia</taxon>
        <taxon>Flavobacteriales</taxon>
        <taxon>Flavobacteriaceae</taxon>
        <taxon>Aquimarina</taxon>
    </lineage>
</organism>
<evidence type="ECO:0000313" key="1">
    <source>
        <dbReference type="EMBL" id="TSE05676.1"/>
    </source>
</evidence>
<gene>
    <name evidence="1" type="ORF">FOF46_21855</name>
</gene>
<protein>
    <submittedName>
        <fullName evidence="1">Uncharacterized protein</fullName>
    </submittedName>
</protein>
<keyword evidence="2" id="KW-1185">Reference proteome</keyword>
<reference evidence="1 2" key="1">
    <citation type="submission" date="2019-07" db="EMBL/GenBank/DDBJ databases">
        <title>The draft genome sequence of Aquimarina algiphila M91.</title>
        <authorList>
            <person name="Meng X."/>
        </authorList>
    </citation>
    <scope>NUCLEOTIDE SEQUENCE [LARGE SCALE GENOMIC DNA]</scope>
    <source>
        <strain evidence="1 2">M91</strain>
    </source>
</reference>
<accession>A0A554VEZ4</accession>